<evidence type="ECO:0000313" key="2">
    <source>
        <dbReference type="EMBL" id="BBD08055.1"/>
    </source>
</evidence>
<keyword evidence="1" id="KW-0472">Membrane</keyword>
<protein>
    <submittedName>
        <fullName evidence="2">Uncharacterized protein</fullName>
    </submittedName>
</protein>
<dbReference type="EMBL" id="AP017378">
    <property type="protein sequence ID" value="BBD08055.1"/>
    <property type="molecule type" value="Genomic_DNA"/>
</dbReference>
<feature type="transmembrane region" description="Helical" evidence="1">
    <location>
        <begin position="24"/>
        <end position="43"/>
    </location>
</feature>
<dbReference type="Proteomes" id="UP000269883">
    <property type="component" value="Chromosome"/>
</dbReference>
<feature type="transmembrane region" description="Helical" evidence="1">
    <location>
        <begin position="86"/>
        <end position="104"/>
    </location>
</feature>
<name>A0A2Z6AXX4_9BACT</name>
<keyword evidence="3" id="KW-1185">Reference proteome</keyword>
<proteinExistence type="predicted"/>
<dbReference type="KEGG" id="dfl:DFE_1329"/>
<gene>
    <name evidence="2" type="ORF">DFE_1329</name>
</gene>
<dbReference type="AlphaFoldDB" id="A0A2Z6AXX4"/>
<organism evidence="2 3">
    <name type="scientific">Desulfovibrio ferrophilus</name>
    <dbReference type="NCBI Taxonomy" id="241368"/>
    <lineage>
        <taxon>Bacteria</taxon>
        <taxon>Pseudomonadati</taxon>
        <taxon>Thermodesulfobacteriota</taxon>
        <taxon>Desulfovibrionia</taxon>
        <taxon>Desulfovibrionales</taxon>
        <taxon>Desulfovibrionaceae</taxon>
        <taxon>Desulfovibrio</taxon>
    </lineage>
</organism>
<reference evidence="2 3" key="1">
    <citation type="journal article" date="2018" name="Sci. Adv.">
        <title>Multi-heme cytochromes provide a pathway for survival in energy-limited environments.</title>
        <authorList>
            <person name="Deng X."/>
            <person name="Dohmae N."/>
            <person name="Nealson K.H."/>
            <person name="Hashimoto K."/>
            <person name="Okamoto A."/>
        </authorList>
    </citation>
    <scope>NUCLEOTIDE SEQUENCE [LARGE SCALE GENOMIC DNA]</scope>
    <source>
        <strain evidence="2 3">IS5</strain>
    </source>
</reference>
<feature type="transmembrane region" description="Helical" evidence="1">
    <location>
        <begin position="55"/>
        <end position="74"/>
    </location>
</feature>
<dbReference type="RefSeq" id="WP_126377844.1">
    <property type="nucleotide sequence ID" value="NZ_AP017378.1"/>
</dbReference>
<accession>A0A2Z6AXX4</accession>
<keyword evidence="1" id="KW-0812">Transmembrane</keyword>
<evidence type="ECO:0000256" key="1">
    <source>
        <dbReference type="SAM" id="Phobius"/>
    </source>
</evidence>
<evidence type="ECO:0000313" key="3">
    <source>
        <dbReference type="Proteomes" id="UP000269883"/>
    </source>
</evidence>
<sequence length="115" mass="12610">MESIVILLLAAGMGLVSVEMFGRTWLGFLGLIAAAFLKSNGSISSRTFAGRMHESLLQLLLCGGLLLLAFTVYVRLLGLGFSKPEMVFYLIAAVIRLTTFIRSLEQSIDDMFETD</sequence>
<keyword evidence="1" id="KW-1133">Transmembrane helix</keyword>